<proteinExistence type="predicted"/>
<evidence type="ECO:0008006" key="4">
    <source>
        <dbReference type="Google" id="ProtNLM"/>
    </source>
</evidence>
<evidence type="ECO:0000256" key="1">
    <source>
        <dbReference type="SAM" id="Phobius"/>
    </source>
</evidence>
<dbReference type="Pfam" id="PF10734">
    <property type="entry name" value="DUF2523"/>
    <property type="match status" value="1"/>
</dbReference>
<sequence length="88" mass="9128">MWAALTSTVIGSILARALLALGVGIVSMVGFNELLELAMTRIQGLFGGIPADLLGLLGFMHMDVPISAWFAGQAAALALSAATRFLPK</sequence>
<gene>
    <name evidence="2" type="ORF">WP2W18E01_22160</name>
</gene>
<dbReference type="RefSeq" id="WP_139752350.1">
    <property type="nucleotide sequence ID" value="NZ_AP021927.1"/>
</dbReference>
<reference evidence="2 3" key="1">
    <citation type="submission" date="2019-12" db="EMBL/GenBank/DDBJ databases">
        <title>complete genome sequences of Aeromonas caviae str. WP2-W18-ESBL-01 isolated from wastewater treatment plant effluent.</title>
        <authorList>
            <person name="Sekizuka T."/>
            <person name="Itokawa K."/>
            <person name="Yatsu K."/>
            <person name="Inamine Y."/>
            <person name="Kuroda M."/>
        </authorList>
    </citation>
    <scope>NUCLEOTIDE SEQUENCE [LARGE SCALE GENOMIC DNA]</scope>
    <source>
        <strain evidence="2 3">WP2-W18-ESBL-01</strain>
    </source>
</reference>
<evidence type="ECO:0000313" key="2">
    <source>
        <dbReference type="EMBL" id="BBQ30634.1"/>
    </source>
</evidence>
<organism evidence="2 3">
    <name type="scientific">Aeromonas caviae</name>
    <name type="common">Aeromonas punctata</name>
    <dbReference type="NCBI Taxonomy" id="648"/>
    <lineage>
        <taxon>Bacteria</taxon>
        <taxon>Pseudomonadati</taxon>
        <taxon>Pseudomonadota</taxon>
        <taxon>Gammaproteobacteria</taxon>
        <taxon>Aeromonadales</taxon>
        <taxon>Aeromonadaceae</taxon>
        <taxon>Aeromonas</taxon>
    </lineage>
</organism>
<name>A0A6S4T6C8_AERCA</name>
<feature type="transmembrane region" description="Helical" evidence="1">
    <location>
        <begin position="66"/>
        <end position="86"/>
    </location>
</feature>
<dbReference type="Proteomes" id="UP000515756">
    <property type="component" value="Chromosome"/>
</dbReference>
<dbReference type="InterPro" id="IPR019670">
    <property type="entry name" value="DUF2523"/>
</dbReference>
<evidence type="ECO:0000313" key="3">
    <source>
        <dbReference type="Proteomes" id="UP000515756"/>
    </source>
</evidence>
<keyword evidence="1" id="KW-1133">Transmembrane helix</keyword>
<dbReference type="AlphaFoldDB" id="A0A6S4T6C8"/>
<keyword evidence="1" id="KW-0812">Transmembrane</keyword>
<feature type="transmembrane region" description="Helical" evidence="1">
    <location>
        <begin position="13"/>
        <end position="35"/>
    </location>
</feature>
<accession>A0A6S4T6C8</accession>
<keyword evidence="1" id="KW-0472">Membrane</keyword>
<protein>
    <recommendedName>
        <fullName evidence="4">DUF2523 domain-containing protein</fullName>
    </recommendedName>
</protein>
<dbReference type="EMBL" id="AP021927">
    <property type="protein sequence ID" value="BBQ30634.1"/>
    <property type="molecule type" value="Genomic_DNA"/>
</dbReference>